<gene>
    <name evidence="1" type="ORF">HNR39_003114</name>
</gene>
<evidence type="ECO:0000313" key="1">
    <source>
        <dbReference type="EMBL" id="MBB5201265.1"/>
    </source>
</evidence>
<dbReference type="EMBL" id="JACHHQ010000006">
    <property type="protein sequence ID" value="MBB5201265.1"/>
    <property type="molecule type" value="Genomic_DNA"/>
</dbReference>
<protein>
    <submittedName>
        <fullName evidence="1">Uncharacterized protein</fullName>
    </submittedName>
</protein>
<comment type="caution">
    <text evidence="1">The sequence shown here is derived from an EMBL/GenBank/DDBJ whole genome shotgun (WGS) entry which is preliminary data.</text>
</comment>
<evidence type="ECO:0000313" key="2">
    <source>
        <dbReference type="Proteomes" id="UP000571084"/>
    </source>
</evidence>
<dbReference type="Proteomes" id="UP000571084">
    <property type="component" value="Unassembled WGS sequence"/>
</dbReference>
<keyword evidence="2" id="KW-1185">Reference proteome</keyword>
<name>A0A840RTW1_9BURK</name>
<accession>A0A840RTW1</accession>
<dbReference type="AlphaFoldDB" id="A0A840RTW1"/>
<proteinExistence type="predicted"/>
<sequence>MPLPPMARTALDQYLVQRRLSVLSALGSPKLPLIANLDKGGIYCIKACLWHIIRKFATAPDLGGP</sequence>
<dbReference type="RefSeq" id="WP_168056634.1">
    <property type="nucleotide sequence ID" value="NZ_JAAOZT010000012.1"/>
</dbReference>
<reference evidence="1 2" key="1">
    <citation type="submission" date="2020-08" db="EMBL/GenBank/DDBJ databases">
        <title>Genomic Encyclopedia of Type Strains, Phase IV (KMG-IV): sequencing the most valuable type-strain genomes for metagenomic binning, comparative biology and taxonomic classification.</title>
        <authorList>
            <person name="Goeker M."/>
        </authorList>
    </citation>
    <scope>NUCLEOTIDE SEQUENCE [LARGE SCALE GENOMIC DNA]</scope>
    <source>
        <strain evidence="1 2">DSM 23240</strain>
    </source>
</reference>
<organism evidence="1 2">
    <name type="scientific">Glaciimonas immobilis</name>
    <dbReference type="NCBI Taxonomy" id="728004"/>
    <lineage>
        <taxon>Bacteria</taxon>
        <taxon>Pseudomonadati</taxon>
        <taxon>Pseudomonadota</taxon>
        <taxon>Betaproteobacteria</taxon>
        <taxon>Burkholderiales</taxon>
        <taxon>Oxalobacteraceae</taxon>
        <taxon>Glaciimonas</taxon>
    </lineage>
</organism>